<evidence type="ECO:0000256" key="2">
    <source>
        <dbReference type="ARBA" id="ARBA00022730"/>
    </source>
</evidence>
<dbReference type="SUPFAM" id="SSF54189">
    <property type="entry name" value="Ribosomal proteins S24e, L23 and L15e"/>
    <property type="match status" value="1"/>
</dbReference>
<dbReference type="GO" id="GO:0005840">
    <property type="term" value="C:ribosome"/>
    <property type="evidence" value="ECO:0007669"/>
    <property type="project" value="UniProtKB-KW"/>
</dbReference>
<comment type="function">
    <text evidence="6">One of the early assembly proteins it binds 23S rRNA. One of the proteins that surrounds the polypeptide exit tunnel on the outside of the ribosome. Forms the main docking site for trigger factor binding to the ribosome.</text>
</comment>
<comment type="subunit">
    <text evidence="6">Part of the 50S ribosomal subunit. Contacts protein L29, and trigger factor when it is bound to the ribosome.</text>
</comment>
<keyword evidence="5 6" id="KW-0687">Ribonucleoprotein</keyword>
<evidence type="ECO:0000256" key="3">
    <source>
        <dbReference type="ARBA" id="ARBA00022884"/>
    </source>
</evidence>
<dbReference type="GO" id="GO:0003735">
    <property type="term" value="F:structural constituent of ribosome"/>
    <property type="evidence" value="ECO:0007669"/>
    <property type="project" value="InterPro"/>
</dbReference>
<keyword evidence="4 6" id="KW-0689">Ribosomal protein</keyword>
<evidence type="ECO:0000313" key="8">
    <source>
        <dbReference type="Proteomes" id="UP000177947"/>
    </source>
</evidence>
<dbReference type="EMBL" id="MEYQ01000045">
    <property type="protein sequence ID" value="OGD38434.1"/>
    <property type="molecule type" value="Genomic_DNA"/>
</dbReference>
<reference evidence="7 8" key="1">
    <citation type="journal article" date="2016" name="Nat. Commun.">
        <title>Thousands of microbial genomes shed light on interconnected biogeochemical processes in an aquifer system.</title>
        <authorList>
            <person name="Anantharaman K."/>
            <person name="Brown C.T."/>
            <person name="Hug L.A."/>
            <person name="Sharon I."/>
            <person name="Castelle C.J."/>
            <person name="Probst A.J."/>
            <person name="Thomas B.C."/>
            <person name="Singh A."/>
            <person name="Wilkins M.J."/>
            <person name="Karaoz U."/>
            <person name="Brodie E.L."/>
            <person name="Williams K.H."/>
            <person name="Hubbard S.S."/>
            <person name="Banfield J.F."/>
        </authorList>
    </citation>
    <scope>NUCLEOTIDE SEQUENCE [LARGE SCALE GENOMIC DNA]</scope>
</reference>
<dbReference type="Proteomes" id="UP000177947">
    <property type="component" value="Unassembled WGS sequence"/>
</dbReference>
<organism evidence="7 8">
    <name type="scientific">Candidatus Azambacteria bacterium RIFCSPLOWO2_01_FULL_37_9</name>
    <dbReference type="NCBI Taxonomy" id="1797297"/>
    <lineage>
        <taxon>Bacteria</taxon>
        <taxon>Candidatus Azamiibacteriota</taxon>
    </lineage>
</organism>
<dbReference type="Pfam" id="PF00276">
    <property type="entry name" value="Ribosomal_L23"/>
    <property type="match status" value="1"/>
</dbReference>
<dbReference type="GO" id="GO:0019843">
    <property type="term" value="F:rRNA binding"/>
    <property type="evidence" value="ECO:0007669"/>
    <property type="project" value="UniProtKB-UniRule"/>
</dbReference>
<dbReference type="InterPro" id="IPR012677">
    <property type="entry name" value="Nucleotide-bd_a/b_plait_sf"/>
</dbReference>
<keyword evidence="2 6" id="KW-0699">rRNA-binding</keyword>
<name>A0A1F5C6G6_9BACT</name>
<sequence>MSFNGESAGGARVLKQPLITEKSTHLAENNKYVFKVFDNANKTEIKRVVEKLYGVKVEAVNLLNMPGKKRRVGKTMGRQSGFKKAIISLPKGQKIDILAQ</sequence>
<dbReference type="GO" id="GO:0006412">
    <property type="term" value="P:translation"/>
    <property type="evidence" value="ECO:0007669"/>
    <property type="project" value="UniProtKB-UniRule"/>
</dbReference>
<dbReference type="InterPro" id="IPR012678">
    <property type="entry name" value="Ribosomal_uL23/eL15/eS24_sf"/>
</dbReference>
<evidence type="ECO:0000256" key="4">
    <source>
        <dbReference type="ARBA" id="ARBA00022980"/>
    </source>
</evidence>
<protein>
    <recommendedName>
        <fullName evidence="6">Large ribosomal subunit protein uL23</fullName>
    </recommendedName>
</protein>
<gene>
    <name evidence="6" type="primary">rplW</name>
    <name evidence="7" type="ORF">A2907_01325</name>
</gene>
<dbReference type="GO" id="GO:1990904">
    <property type="term" value="C:ribonucleoprotein complex"/>
    <property type="evidence" value="ECO:0007669"/>
    <property type="project" value="UniProtKB-KW"/>
</dbReference>
<evidence type="ECO:0000256" key="6">
    <source>
        <dbReference type="HAMAP-Rule" id="MF_01369"/>
    </source>
</evidence>
<keyword evidence="3 6" id="KW-0694">RNA-binding</keyword>
<evidence type="ECO:0000256" key="1">
    <source>
        <dbReference type="ARBA" id="ARBA00006700"/>
    </source>
</evidence>
<evidence type="ECO:0000313" key="7">
    <source>
        <dbReference type="EMBL" id="OGD38434.1"/>
    </source>
</evidence>
<dbReference type="NCBIfam" id="NF004363">
    <property type="entry name" value="PRK05738.2-4"/>
    <property type="match status" value="1"/>
</dbReference>
<comment type="caution">
    <text evidence="7">The sequence shown here is derived from an EMBL/GenBank/DDBJ whole genome shotgun (WGS) entry which is preliminary data.</text>
</comment>
<dbReference type="FunFam" id="3.30.70.330:FF:000001">
    <property type="entry name" value="50S ribosomal protein L23"/>
    <property type="match status" value="1"/>
</dbReference>
<dbReference type="HAMAP" id="MF_01369_B">
    <property type="entry name" value="Ribosomal_uL23_B"/>
    <property type="match status" value="1"/>
</dbReference>
<proteinExistence type="inferred from homology"/>
<dbReference type="NCBIfam" id="NF004359">
    <property type="entry name" value="PRK05738.1-3"/>
    <property type="match status" value="1"/>
</dbReference>
<dbReference type="InterPro" id="IPR013025">
    <property type="entry name" value="Ribosomal_uL23-like"/>
</dbReference>
<dbReference type="Gene3D" id="3.30.70.330">
    <property type="match status" value="1"/>
</dbReference>
<comment type="similarity">
    <text evidence="1 6">Belongs to the universal ribosomal protein uL23 family.</text>
</comment>
<evidence type="ECO:0000256" key="5">
    <source>
        <dbReference type="ARBA" id="ARBA00023274"/>
    </source>
</evidence>
<accession>A0A1F5C6G6</accession>
<dbReference type="PANTHER" id="PTHR11620">
    <property type="entry name" value="60S RIBOSOMAL PROTEIN L23A"/>
    <property type="match status" value="1"/>
</dbReference>
<dbReference type="AlphaFoldDB" id="A0A1F5C6G6"/>